<dbReference type="AlphaFoldDB" id="A0A6P8I6G8"/>
<dbReference type="Proteomes" id="UP000515163">
    <property type="component" value="Unplaced"/>
</dbReference>
<sequence>MEALFKNGSFPELKAVKIAENADEILGNDAGKVRTKFLATFDAVPPQGSKEPEMYFRLNNFQKGSKYEYYAVPSSIKVEENVQGVDFGNWTLKGEIPESCCGESVYQTRTCNGSGADSCDGLHLNRTFPCHLKYPITCSGKERKFSFNITLGNVWKDGYEDLSSMESKELVRKLTMGEGSLLEEVENIFKNSSTGYKKMDSNSFKMSQDNGKVRVSFTVLFSEPPSNPDDPEAVFRFKTDDGKIGNFEIDTKSIQIEESVPGFTFEPWTNKNQDDCNKCCGGQLQQTRTCQSKMGRCPDAQLTRSIRCNHVCEEVKCADSSKTVPYVLGILICIFASSFAWL</sequence>
<dbReference type="GeneID" id="116299068"/>
<evidence type="ECO:0000259" key="1">
    <source>
        <dbReference type="PROSITE" id="PS50024"/>
    </source>
</evidence>
<dbReference type="InParanoid" id="A0A6P8I6G8"/>
<evidence type="ECO:0000313" key="2">
    <source>
        <dbReference type="Proteomes" id="UP000515163"/>
    </source>
</evidence>
<dbReference type="InterPro" id="IPR000082">
    <property type="entry name" value="SEA_dom"/>
</dbReference>
<keyword evidence="2" id="KW-1185">Reference proteome</keyword>
<dbReference type="KEGG" id="aten:116299068"/>
<feature type="domain" description="SEA" evidence="1">
    <location>
        <begin position="141"/>
        <end position="261"/>
    </location>
</feature>
<evidence type="ECO:0000313" key="3">
    <source>
        <dbReference type="RefSeq" id="XP_031563563.1"/>
    </source>
</evidence>
<name>A0A6P8I6G8_ACTTE</name>
<dbReference type="RefSeq" id="XP_031563563.1">
    <property type="nucleotide sequence ID" value="XM_031707703.1"/>
</dbReference>
<organism evidence="2 3">
    <name type="scientific">Actinia tenebrosa</name>
    <name type="common">Australian red waratah sea anemone</name>
    <dbReference type="NCBI Taxonomy" id="6105"/>
    <lineage>
        <taxon>Eukaryota</taxon>
        <taxon>Metazoa</taxon>
        <taxon>Cnidaria</taxon>
        <taxon>Anthozoa</taxon>
        <taxon>Hexacorallia</taxon>
        <taxon>Actiniaria</taxon>
        <taxon>Actiniidae</taxon>
        <taxon>Actinia</taxon>
    </lineage>
</organism>
<proteinExistence type="predicted"/>
<accession>A0A6P8I6G8</accession>
<dbReference type="PROSITE" id="PS50024">
    <property type="entry name" value="SEA"/>
    <property type="match status" value="1"/>
</dbReference>
<reference evidence="3" key="1">
    <citation type="submission" date="2025-08" db="UniProtKB">
        <authorList>
            <consortium name="RefSeq"/>
        </authorList>
    </citation>
    <scope>IDENTIFICATION</scope>
    <source>
        <tissue evidence="3">Tentacle</tissue>
    </source>
</reference>
<dbReference type="OrthoDB" id="5974192at2759"/>
<protein>
    <submittedName>
        <fullName evidence="3">Uncharacterized protein LOC116299068</fullName>
    </submittedName>
</protein>
<gene>
    <name evidence="3" type="primary">LOC116299068</name>
</gene>